<dbReference type="InterPro" id="IPR001248">
    <property type="entry name" value="Pur-cyt_permease"/>
</dbReference>
<proteinExistence type="inferred from homology"/>
<comment type="similarity">
    <text evidence="2">Belongs to the purine-cytosine permease (2.A.39) family.</text>
</comment>
<feature type="transmembrane region" description="Helical" evidence="8">
    <location>
        <begin position="377"/>
        <end position="397"/>
    </location>
</feature>
<accession>A0A7G6Y644</accession>
<feature type="region of interest" description="Disordered" evidence="7">
    <location>
        <begin position="1"/>
        <end position="22"/>
    </location>
</feature>
<feature type="transmembrane region" description="Helical" evidence="8">
    <location>
        <begin position="606"/>
        <end position="626"/>
    </location>
</feature>
<feature type="transmembrane region" description="Helical" evidence="8">
    <location>
        <begin position="562"/>
        <end position="586"/>
    </location>
</feature>
<dbReference type="Pfam" id="PF02133">
    <property type="entry name" value="Transp_cyt_pur"/>
    <property type="match status" value="1"/>
</dbReference>
<feature type="transmembrane region" description="Helical" evidence="8">
    <location>
        <begin position="446"/>
        <end position="467"/>
    </location>
</feature>
<comment type="subcellular location">
    <subcellularLocation>
        <location evidence="1">Membrane</location>
        <topology evidence="1">Multi-pass membrane protein</topology>
    </subcellularLocation>
</comment>
<evidence type="ECO:0000256" key="4">
    <source>
        <dbReference type="ARBA" id="ARBA00022692"/>
    </source>
</evidence>
<name>A0A7G6Y644_9MICO</name>
<feature type="region of interest" description="Disordered" evidence="7">
    <location>
        <begin position="109"/>
        <end position="145"/>
    </location>
</feature>
<feature type="transmembrane region" description="Helical" evidence="8">
    <location>
        <begin position="304"/>
        <end position="328"/>
    </location>
</feature>
<dbReference type="PANTHER" id="PTHR31806:SF1">
    <property type="entry name" value="PURINE-CYTOSINE PERMEASE FCY2-RELATED"/>
    <property type="match status" value="1"/>
</dbReference>
<keyword evidence="3" id="KW-0813">Transport</keyword>
<feature type="transmembrane region" description="Helical" evidence="8">
    <location>
        <begin position="417"/>
        <end position="439"/>
    </location>
</feature>
<keyword evidence="4 8" id="KW-0812">Transmembrane</keyword>
<dbReference type="InterPro" id="IPR026030">
    <property type="entry name" value="Pur-cyt_permease_Fcy2/21/22"/>
</dbReference>
<feature type="transmembrane region" description="Helical" evidence="8">
    <location>
        <begin position="632"/>
        <end position="652"/>
    </location>
</feature>
<dbReference type="Proteomes" id="UP000515511">
    <property type="component" value="Chromosome"/>
</dbReference>
<reference evidence="10" key="1">
    <citation type="submission" date="2019-09" db="EMBL/GenBank/DDBJ databases">
        <title>Antimicrobial potential of Antarctic Bacteria.</title>
        <authorList>
            <person name="Benaud N."/>
            <person name="Edwards R.J."/>
            <person name="Ferrari B.C."/>
        </authorList>
    </citation>
    <scope>NUCLEOTIDE SEQUENCE [LARGE SCALE GENOMIC DNA]</scope>
    <source>
        <strain evidence="10">INR9</strain>
    </source>
</reference>
<keyword evidence="5 8" id="KW-1133">Transmembrane helix</keyword>
<evidence type="ECO:0000256" key="6">
    <source>
        <dbReference type="ARBA" id="ARBA00023136"/>
    </source>
</evidence>
<dbReference type="Gene3D" id="1.10.4160.10">
    <property type="entry name" value="Hydantoin permease"/>
    <property type="match status" value="1"/>
</dbReference>
<evidence type="ECO:0000256" key="8">
    <source>
        <dbReference type="SAM" id="Phobius"/>
    </source>
</evidence>
<dbReference type="EMBL" id="CP043641">
    <property type="protein sequence ID" value="QNE33959.1"/>
    <property type="molecule type" value="Genomic_DNA"/>
</dbReference>
<keyword evidence="6 8" id="KW-0472">Membrane</keyword>
<protein>
    <recommendedName>
        <fullName evidence="11">Cytosine permease</fullName>
    </recommendedName>
</protein>
<evidence type="ECO:0000256" key="7">
    <source>
        <dbReference type="SAM" id="MobiDB-lite"/>
    </source>
</evidence>
<feature type="transmembrane region" description="Helical" evidence="8">
    <location>
        <begin position="479"/>
        <end position="499"/>
    </location>
</feature>
<evidence type="ECO:0000256" key="5">
    <source>
        <dbReference type="ARBA" id="ARBA00022989"/>
    </source>
</evidence>
<feature type="transmembrane region" description="Helical" evidence="8">
    <location>
        <begin position="725"/>
        <end position="747"/>
    </location>
</feature>
<dbReference type="KEGG" id="lse:F1C12_01570"/>
<evidence type="ECO:0008006" key="11">
    <source>
        <dbReference type="Google" id="ProtNLM"/>
    </source>
</evidence>
<feature type="transmembrane region" description="Helical" evidence="8">
    <location>
        <begin position="334"/>
        <end position="356"/>
    </location>
</feature>
<dbReference type="GO" id="GO:0005886">
    <property type="term" value="C:plasma membrane"/>
    <property type="evidence" value="ECO:0007669"/>
    <property type="project" value="TreeGrafter"/>
</dbReference>
<feature type="transmembrane region" description="Helical" evidence="8">
    <location>
        <begin position="520"/>
        <end position="542"/>
    </location>
</feature>
<gene>
    <name evidence="9" type="ORF">F1C12_01570</name>
</gene>
<evidence type="ECO:0000313" key="10">
    <source>
        <dbReference type="Proteomes" id="UP000515511"/>
    </source>
</evidence>
<evidence type="ECO:0000256" key="2">
    <source>
        <dbReference type="ARBA" id="ARBA00008974"/>
    </source>
</evidence>
<evidence type="ECO:0000313" key="9">
    <source>
        <dbReference type="EMBL" id="QNE33959.1"/>
    </source>
</evidence>
<evidence type="ECO:0000256" key="3">
    <source>
        <dbReference type="ARBA" id="ARBA00022448"/>
    </source>
</evidence>
<feature type="transmembrane region" description="Helical" evidence="8">
    <location>
        <begin position="682"/>
        <end position="705"/>
    </location>
</feature>
<dbReference type="AlphaFoldDB" id="A0A7G6Y644"/>
<dbReference type="RefSeq" id="WP_185277131.1">
    <property type="nucleotide sequence ID" value="NZ_CP043641.1"/>
</dbReference>
<feature type="region of interest" description="Disordered" evidence="7">
    <location>
        <begin position="231"/>
        <end position="268"/>
    </location>
</feature>
<evidence type="ECO:0000256" key="1">
    <source>
        <dbReference type="ARBA" id="ARBA00004141"/>
    </source>
</evidence>
<organism evidence="9 10">
    <name type="scientific">Leifsonia shinshuensis</name>
    <dbReference type="NCBI Taxonomy" id="150026"/>
    <lineage>
        <taxon>Bacteria</taxon>
        <taxon>Bacillati</taxon>
        <taxon>Actinomycetota</taxon>
        <taxon>Actinomycetes</taxon>
        <taxon>Micrococcales</taxon>
        <taxon>Microbacteriaceae</taxon>
        <taxon>Leifsonia</taxon>
    </lineage>
</organism>
<dbReference type="PANTHER" id="PTHR31806">
    <property type="entry name" value="PURINE-CYTOSINE PERMEASE FCY2-RELATED"/>
    <property type="match status" value="1"/>
</dbReference>
<dbReference type="GO" id="GO:0022857">
    <property type="term" value="F:transmembrane transporter activity"/>
    <property type="evidence" value="ECO:0007669"/>
    <property type="project" value="InterPro"/>
</dbReference>
<sequence length="755" mass="77903">MERADGVEGDGVVEPGAARHSDDELADALQAEVDRATAAIPIVAGPLAAADGAALSDAEVTAIVNADLRIHDTFGAIQHLQNVLQARATAAIPLVGEPADEVAEEAVEEEEEEVDDWVGPPTQLISFDDLPSRRRDDGPQPTYSAWVGAAVPQPVAPAPAQPEVSPPKFPTIALDTSPSAPEPPAPATAAPRVEPLGLVPEEYAPSDSQPVPLLPSALPVALSAPVVTHDLGPTAATPDHIDGDVADDADDVRSAPTPVASPRPPEDNAVLYGSGPVAPAAFVPETVDLEPTPLDRRAGHASRLFWLWFAGTSSLISVGVGATLFLLGLSLRQLLVATLVGVALSFLPLGLGTLAGKWSGQPTMVVSRATFGLRGNALPTALALVTKLFWGAVLLWLSGSAAGSLAVSEGWSHGAAIPTAIALIVTIGVAGAVAFFGYGLVSRVQLVLTIASAVLIAVTIAATWRHVDMSRALAVPDALWTHVVTGAVLVFSYVGLAWAMSSAEVARYQRRRSSGAAGMLWATFGAGVPPFVLVSYGGLLAASDPRLADELASDPVGGFVQLGLPAWFPVPLLLAVALSLISALVLTIYSGGFTLDALGVRLGRRWSTVVVGAAIAVAGVVLALTVSDLDVVIRGIPTALSVPVAAWAGIFAGEMMLRTRRFHHASLLTGGGVYPDWRWTNLTMLVVASAIGLGFVSSPLPWLAWEGYLFRLLGADPHAGIGASNVGVLLALGIGLVTPMVSGVRAVRRQERAAA</sequence>